<dbReference type="InterPro" id="IPR035965">
    <property type="entry name" value="PAS-like_dom_sf"/>
</dbReference>
<dbReference type="Gene3D" id="3.30.450.20">
    <property type="entry name" value="PAS domain"/>
    <property type="match status" value="3"/>
</dbReference>
<evidence type="ECO:0000256" key="14">
    <source>
        <dbReference type="PROSITE-ProRule" id="PRU00169"/>
    </source>
</evidence>
<dbReference type="CDD" id="cd00130">
    <property type="entry name" value="PAS"/>
    <property type="match status" value="2"/>
</dbReference>
<dbReference type="InterPro" id="IPR008207">
    <property type="entry name" value="Sig_transdc_His_kin_Hpt_dom"/>
</dbReference>
<keyword evidence="8" id="KW-0812">Transmembrane</keyword>
<dbReference type="NCBIfam" id="TIGR00229">
    <property type="entry name" value="sensory_box"/>
    <property type="match status" value="3"/>
</dbReference>
<dbReference type="Pfam" id="PF00672">
    <property type="entry name" value="HAMP"/>
    <property type="match status" value="1"/>
</dbReference>
<proteinExistence type="predicted"/>
<dbReference type="InterPro" id="IPR013767">
    <property type="entry name" value="PAS_fold"/>
</dbReference>
<dbReference type="InterPro" id="IPR003594">
    <property type="entry name" value="HATPase_dom"/>
</dbReference>
<name>A0ABT1TIC4_9GAMM</name>
<comment type="catalytic activity">
    <reaction evidence="1">
        <text>ATP + protein L-histidine = ADP + protein N-phospho-L-histidine.</text>
        <dbReference type="EC" id="2.7.13.3"/>
    </reaction>
</comment>
<dbReference type="Pfam" id="PF00512">
    <property type="entry name" value="HisKA"/>
    <property type="match status" value="1"/>
</dbReference>
<evidence type="ECO:0000259" key="18">
    <source>
        <dbReference type="PROSITE" id="PS50113"/>
    </source>
</evidence>
<dbReference type="SMART" id="SM00091">
    <property type="entry name" value="PAS"/>
    <property type="match status" value="3"/>
</dbReference>
<dbReference type="InterPro" id="IPR000700">
    <property type="entry name" value="PAS-assoc_C"/>
</dbReference>
<dbReference type="Pfam" id="PF13426">
    <property type="entry name" value="PAS_9"/>
    <property type="match status" value="1"/>
</dbReference>
<dbReference type="Pfam" id="PF02518">
    <property type="entry name" value="HATPase_c"/>
    <property type="match status" value="1"/>
</dbReference>
<evidence type="ECO:0000256" key="13">
    <source>
        <dbReference type="ARBA" id="ARBA00023136"/>
    </source>
</evidence>
<evidence type="ECO:0000256" key="9">
    <source>
        <dbReference type="ARBA" id="ARBA00022777"/>
    </source>
</evidence>
<dbReference type="SUPFAM" id="SSF158472">
    <property type="entry name" value="HAMP domain-like"/>
    <property type="match status" value="1"/>
</dbReference>
<keyword evidence="9" id="KW-0418">Kinase</keyword>
<evidence type="ECO:0000256" key="12">
    <source>
        <dbReference type="ARBA" id="ARBA00023012"/>
    </source>
</evidence>
<dbReference type="PROSITE" id="PS50110">
    <property type="entry name" value="RESPONSE_REGULATORY"/>
    <property type="match status" value="1"/>
</dbReference>
<dbReference type="SMART" id="SM00304">
    <property type="entry name" value="HAMP"/>
    <property type="match status" value="1"/>
</dbReference>
<dbReference type="SUPFAM" id="SSF55785">
    <property type="entry name" value="PYP-like sensor domain (PAS domain)"/>
    <property type="match status" value="3"/>
</dbReference>
<dbReference type="CDD" id="cd17546">
    <property type="entry name" value="REC_hyHK_CKI1_RcsC-like"/>
    <property type="match status" value="1"/>
</dbReference>
<dbReference type="PANTHER" id="PTHR43047">
    <property type="entry name" value="TWO-COMPONENT HISTIDINE PROTEIN KINASE"/>
    <property type="match status" value="1"/>
</dbReference>
<accession>A0ABT1TIC4</accession>
<evidence type="ECO:0000259" key="17">
    <source>
        <dbReference type="PROSITE" id="PS50112"/>
    </source>
</evidence>
<dbReference type="InterPro" id="IPR011006">
    <property type="entry name" value="CheY-like_superfamily"/>
</dbReference>
<evidence type="ECO:0000256" key="11">
    <source>
        <dbReference type="ARBA" id="ARBA00022989"/>
    </source>
</evidence>
<evidence type="ECO:0000256" key="2">
    <source>
        <dbReference type="ARBA" id="ARBA00004429"/>
    </source>
</evidence>
<keyword evidence="12" id="KW-0902">Two-component regulatory system</keyword>
<dbReference type="SMART" id="SM00086">
    <property type="entry name" value="PAC"/>
    <property type="match status" value="3"/>
</dbReference>
<keyword evidence="4" id="KW-1003">Cell membrane</keyword>
<keyword evidence="11" id="KW-1133">Transmembrane helix</keyword>
<dbReference type="Gene3D" id="3.40.50.2300">
    <property type="match status" value="1"/>
</dbReference>
<dbReference type="PROSITE" id="PS50885">
    <property type="entry name" value="HAMP"/>
    <property type="match status" value="1"/>
</dbReference>
<dbReference type="Proteomes" id="UP001524499">
    <property type="component" value="Unassembled WGS sequence"/>
</dbReference>
<evidence type="ECO:0000256" key="5">
    <source>
        <dbReference type="ARBA" id="ARBA00022519"/>
    </source>
</evidence>
<dbReference type="CDD" id="cd16922">
    <property type="entry name" value="HATPase_EvgS-ArcB-TorS-like"/>
    <property type="match status" value="1"/>
</dbReference>
<keyword evidence="21" id="KW-1185">Reference proteome</keyword>
<dbReference type="PROSITE" id="PS50113">
    <property type="entry name" value="PAC"/>
    <property type="match status" value="2"/>
</dbReference>
<keyword evidence="10" id="KW-0547">Nucleotide-binding</keyword>
<protein>
    <recommendedName>
        <fullName evidence="3">histidine kinase</fullName>
        <ecNumber evidence="3">2.7.13.3</ecNumber>
    </recommendedName>
</protein>
<dbReference type="Gene3D" id="6.10.340.10">
    <property type="match status" value="1"/>
</dbReference>
<dbReference type="Pfam" id="PF00072">
    <property type="entry name" value="Response_reg"/>
    <property type="match status" value="1"/>
</dbReference>
<dbReference type="EMBL" id="JANIBJ010000026">
    <property type="protein sequence ID" value="MCQ8105208.1"/>
    <property type="molecule type" value="Genomic_DNA"/>
</dbReference>
<reference evidence="20 21" key="1">
    <citation type="submission" date="2022-07" db="EMBL/GenBank/DDBJ databases">
        <title>Methylomonas rivi sp. nov., Methylomonas rosea sp. nov., Methylomonas aureus sp. nov. and Methylomonas subterranea sp. nov., four novel methanotrophs isolated from a freshwater creek and the deep terrestrial subsurface.</title>
        <authorList>
            <person name="Abin C."/>
            <person name="Sankaranarayanan K."/>
            <person name="Garner C."/>
            <person name="Sindelar R."/>
            <person name="Kotary K."/>
            <person name="Garner R."/>
            <person name="Barclay S."/>
            <person name="Lawson P."/>
            <person name="Krumholz L."/>
        </authorList>
    </citation>
    <scope>NUCLEOTIDE SEQUENCE [LARGE SCALE GENOMIC DNA]</scope>
    <source>
        <strain evidence="20 21">SURF-2</strain>
    </source>
</reference>
<evidence type="ECO:0000256" key="8">
    <source>
        <dbReference type="ARBA" id="ARBA00022692"/>
    </source>
</evidence>
<dbReference type="SUPFAM" id="SSF47384">
    <property type="entry name" value="Homodimeric domain of signal transducing histidine kinase"/>
    <property type="match status" value="1"/>
</dbReference>
<dbReference type="SUPFAM" id="SSF47226">
    <property type="entry name" value="Histidine-containing phosphotransfer domain, HPT domain"/>
    <property type="match status" value="1"/>
</dbReference>
<comment type="subcellular location">
    <subcellularLocation>
        <location evidence="2">Cell inner membrane</location>
        <topology evidence="2">Multi-pass membrane protein</topology>
    </subcellularLocation>
</comment>
<evidence type="ECO:0000259" key="15">
    <source>
        <dbReference type="PROSITE" id="PS50109"/>
    </source>
</evidence>
<dbReference type="SMART" id="SM00387">
    <property type="entry name" value="HATPase_c"/>
    <property type="match status" value="1"/>
</dbReference>
<dbReference type="Pfam" id="PF00989">
    <property type="entry name" value="PAS"/>
    <property type="match status" value="2"/>
</dbReference>
<dbReference type="InterPro" id="IPR001610">
    <property type="entry name" value="PAC"/>
</dbReference>
<dbReference type="PROSITE" id="PS50112">
    <property type="entry name" value="PAS"/>
    <property type="match status" value="2"/>
</dbReference>
<feature type="domain" description="PAC" evidence="18">
    <location>
        <begin position="476"/>
        <end position="526"/>
    </location>
</feature>
<keyword evidence="13" id="KW-0472">Membrane</keyword>
<dbReference type="SUPFAM" id="SSF52172">
    <property type="entry name" value="CheY-like"/>
    <property type="match status" value="1"/>
</dbReference>
<dbReference type="InterPro" id="IPR036641">
    <property type="entry name" value="HPT_dom_sf"/>
</dbReference>
<dbReference type="InterPro" id="IPR001789">
    <property type="entry name" value="Sig_transdc_resp-reg_receiver"/>
</dbReference>
<keyword evidence="6 14" id="KW-0597">Phosphoprotein</keyword>
<dbReference type="CDD" id="cd06225">
    <property type="entry name" value="HAMP"/>
    <property type="match status" value="1"/>
</dbReference>
<dbReference type="InterPro" id="IPR000014">
    <property type="entry name" value="PAS"/>
</dbReference>
<feature type="domain" description="HAMP" evidence="19">
    <location>
        <begin position="341"/>
        <end position="393"/>
    </location>
</feature>
<dbReference type="InterPro" id="IPR036890">
    <property type="entry name" value="HATPase_C_sf"/>
</dbReference>
<evidence type="ECO:0000256" key="6">
    <source>
        <dbReference type="ARBA" id="ARBA00022553"/>
    </source>
</evidence>
<evidence type="ECO:0000256" key="7">
    <source>
        <dbReference type="ARBA" id="ARBA00022679"/>
    </source>
</evidence>
<evidence type="ECO:0000256" key="4">
    <source>
        <dbReference type="ARBA" id="ARBA00022475"/>
    </source>
</evidence>
<dbReference type="Gene3D" id="1.20.120.160">
    <property type="entry name" value="HPT domain"/>
    <property type="match status" value="1"/>
</dbReference>
<feature type="domain" description="PAC" evidence="18">
    <location>
        <begin position="734"/>
        <end position="784"/>
    </location>
</feature>
<evidence type="ECO:0000256" key="3">
    <source>
        <dbReference type="ARBA" id="ARBA00012438"/>
    </source>
</evidence>
<dbReference type="Gene3D" id="1.10.287.130">
    <property type="match status" value="1"/>
</dbReference>
<dbReference type="CDD" id="cd00082">
    <property type="entry name" value="HisKA"/>
    <property type="match status" value="1"/>
</dbReference>
<dbReference type="InterPro" id="IPR003660">
    <property type="entry name" value="HAMP_dom"/>
</dbReference>
<dbReference type="SMART" id="SM00388">
    <property type="entry name" value="HisKA"/>
    <property type="match status" value="1"/>
</dbReference>
<keyword evidence="7" id="KW-0808">Transferase</keyword>
<dbReference type="InterPro" id="IPR005467">
    <property type="entry name" value="His_kinase_dom"/>
</dbReference>
<dbReference type="RefSeq" id="WP_256603119.1">
    <property type="nucleotide sequence ID" value="NZ_JANIBJ010000026.1"/>
</dbReference>
<evidence type="ECO:0000256" key="1">
    <source>
        <dbReference type="ARBA" id="ARBA00000085"/>
    </source>
</evidence>
<keyword evidence="5" id="KW-0997">Cell inner membrane</keyword>
<feature type="domain" description="Response regulatory" evidence="16">
    <location>
        <begin position="1041"/>
        <end position="1158"/>
    </location>
</feature>
<evidence type="ECO:0000259" key="16">
    <source>
        <dbReference type="PROSITE" id="PS50110"/>
    </source>
</evidence>
<evidence type="ECO:0000256" key="10">
    <source>
        <dbReference type="ARBA" id="ARBA00022840"/>
    </source>
</evidence>
<sequence>MQGLFSPAVAVMDRLSFGKKNLLLSILSLLAILAVIAVLAQRLDHMVQQSRLELQAVRRLEESVRLVNKLQKYRGLSMAVSAGPRRMAENKAATAAEVDRALRDFSALLPTDLRERFDYAAILSAWRQIRQAGAELDAEAIFAEQSRLVARVLQLHKDLTDHALLPGADSYFLKRLLSEELPEFLEEICQLRERGIMALASKNLGDEQRAAILAAKNTVEAHADRIDGILSRAGRANPALEAAFAAIRDSLRDSRHLFTDLVLPDILSGQFGTDADAEYFVSSALMLVDTSYRRIFEHLFPATVSQVQSRIDQAYRAFWSSVPVPSLLFGLWVYLAVGAHLSASRRMAALVRSTRAFAGGDFSHALRIDSRDELGQMADGFNRMAAGFKELLRSREQNEKRLQSIINSALDAVVQMNADGVLQAWNRQAEEIFGWKAYEVIGKELHGIIIPERLREAHRKGLQHYLAGGGAKLINRRIEIVGLHKSGHEFPIELTITPNQMRETVEFSAFIRDISSQRQALKTLRDSELRYRLLFESSRDAIITLGPAGGILSGNPAAIGLFGCKDEAELISQDPVSLSPPFQADGRSSADAARSKIRQAMAAGFIQFEWLHRRLSGENFVAEVQLSHFAINQDSLLQATVRDITEQKRAKTALLTSESRFRGILRTMADAVVQIDAFGHILLVNDATLELFGYQEDELMGANINLLMPEPYRSRHDEYLKQHRETRNRVIIGRRVEFDAKHKNGDLIPIELSVNELMDDEGHTYIGVIQDIRKRKASEQSQEIARREAEHLAHVKSEFLANMSHEIRTPLNAIIGLAKIALRERAGTPADLVNSQRIHDAGMHLLNVVNDILDFSKIEAGKMTVESHPFHLSALIEDALSMVELRAREKQLQLVVEKSPQLPAWVAGDAFRIRQILVNLLSNAVKFTEQGYVSLSVSRERDLTQLTVSDSGIGISAEQAQRLFAAFEQADGSTTRKFGGSGLGLAISRNLAKIMGGDITVRSQLGTGSQFCLSLPLPAAEPPTNQPSEPLAAGSRLAGLRILAADDVELNRLVLEDLLVHEGAHVILVENGLQALERLEEIGWSEFDMVLMDIQMPLMDGYQATRKILSMAPDLPVIGLTAHAMPEERQRCLEAGMRERVTKPIDAEYLLKVIRQNISNPPQVQPLPAPDAQTVLPDARPAPESTGLIDWKAVRQRFDGRREFIRRLIDSALDGTQQGNLQKLRQASLERNFADIKFLAHGVKGFAGVFQAPVLMELAQATEKSAKDQDPSCPQLADQLADCLTVLLTELQQCRETDTDHES</sequence>
<dbReference type="PRINTS" id="PR00344">
    <property type="entry name" value="BCTRLSENSOR"/>
</dbReference>
<gene>
    <name evidence="20" type="ORF">NP590_13925</name>
</gene>
<dbReference type="SUPFAM" id="SSF55874">
    <property type="entry name" value="ATPase domain of HSP90 chaperone/DNA topoisomerase II/histidine kinase"/>
    <property type="match status" value="1"/>
</dbReference>
<dbReference type="EC" id="2.7.13.3" evidence="3"/>
<dbReference type="InterPro" id="IPR004358">
    <property type="entry name" value="Sig_transdc_His_kin-like_C"/>
</dbReference>
<dbReference type="PANTHER" id="PTHR43047:SF64">
    <property type="entry name" value="HISTIDINE KINASE CONTAINING CHEY-HOMOLOGOUS RECEIVER DOMAIN AND PAS DOMAIN-RELATED"/>
    <property type="match status" value="1"/>
</dbReference>
<comment type="caution">
    <text evidence="20">The sequence shown here is derived from an EMBL/GenBank/DDBJ whole genome shotgun (WGS) entry which is preliminary data.</text>
</comment>
<dbReference type="Gene3D" id="3.30.565.10">
    <property type="entry name" value="Histidine kinase-like ATPase, C-terminal domain"/>
    <property type="match status" value="1"/>
</dbReference>
<evidence type="ECO:0000259" key="19">
    <source>
        <dbReference type="PROSITE" id="PS50885"/>
    </source>
</evidence>
<dbReference type="InterPro" id="IPR003661">
    <property type="entry name" value="HisK_dim/P_dom"/>
</dbReference>
<organism evidence="20 21">
    <name type="scientific">Methylomonas subterranea</name>
    <dbReference type="NCBI Taxonomy" id="2952225"/>
    <lineage>
        <taxon>Bacteria</taxon>
        <taxon>Pseudomonadati</taxon>
        <taxon>Pseudomonadota</taxon>
        <taxon>Gammaproteobacteria</taxon>
        <taxon>Methylococcales</taxon>
        <taxon>Methylococcaceae</taxon>
        <taxon>Methylomonas</taxon>
    </lineage>
</organism>
<dbReference type="SMART" id="SM00448">
    <property type="entry name" value="REC"/>
    <property type="match status" value="1"/>
</dbReference>
<keyword evidence="10" id="KW-0067">ATP-binding</keyword>
<feature type="domain" description="PAS" evidence="17">
    <location>
        <begin position="398"/>
        <end position="469"/>
    </location>
</feature>
<evidence type="ECO:0000313" key="21">
    <source>
        <dbReference type="Proteomes" id="UP001524499"/>
    </source>
</evidence>
<dbReference type="InterPro" id="IPR036097">
    <property type="entry name" value="HisK_dim/P_sf"/>
</dbReference>
<dbReference type="Pfam" id="PF01627">
    <property type="entry name" value="Hpt"/>
    <property type="match status" value="1"/>
</dbReference>
<feature type="domain" description="PAS" evidence="17">
    <location>
        <begin position="657"/>
        <end position="710"/>
    </location>
</feature>
<feature type="modified residue" description="4-aspartylphosphate" evidence="14">
    <location>
        <position position="1093"/>
    </location>
</feature>
<dbReference type="PROSITE" id="PS50109">
    <property type="entry name" value="HIS_KIN"/>
    <property type="match status" value="1"/>
</dbReference>
<feature type="domain" description="Histidine kinase" evidence="15">
    <location>
        <begin position="802"/>
        <end position="1019"/>
    </location>
</feature>
<evidence type="ECO:0000313" key="20">
    <source>
        <dbReference type="EMBL" id="MCQ8105208.1"/>
    </source>
</evidence>